<dbReference type="GO" id="GO:0140662">
    <property type="term" value="F:ATP-dependent protein folding chaperone"/>
    <property type="evidence" value="ECO:0007669"/>
    <property type="project" value="InterPro"/>
</dbReference>
<proteinExistence type="inferred from homology"/>
<dbReference type="InterPro" id="IPR001404">
    <property type="entry name" value="Hsp90_fam"/>
</dbReference>
<dbReference type="SUPFAM" id="SSF110942">
    <property type="entry name" value="HSP90 C-terminal domain"/>
    <property type="match status" value="1"/>
</dbReference>
<dbReference type="GO" id="GO:0005524">
    <property type="term" value="F:ATP binding"/>
    <property type="evidence" value="ECO:0007669"/>
    <property type="project" value="InterPro"/>
</dbReference>
<name>A0A091CSA6_FUKDA</name>
<dbReference type="GO" id="GO:0016887">
    <property type="term" value="F:ATP hydrolysis activity"/>
    <property type="evidence" value="ECO:0007669"/>
    <property type="project" value="InterPro"/>
</dbReference>
<sequence>MYYITGDTKDQVANSAFVDCLQKHGLEVIYMIDPTDDFCVQQLKESEGKSLEKKHPEINPDHSIIETLGQKAEASKNDKSIKALVILLYEMELLSSVFSLEDTQTYVNRIYRIIKPGLGIDEDDPTADGTTAAVTVEMLPLEGYDNESCTEEVH</sequence>
<dbReference type="PANTHER" id="PTHR11528">
    <property type="entry name" value="HEAT SHOCK PROTEIN 90 FAMILY MEMBER"/>
    <property type="match status" value="1"/>
</dbReference>
<evidence type="ECO:0000313" key="4">
    <source>
        <dbReference type="Proteomes" id="UP000028990"/>
    </source>
</evidence>
<gene>
    <name evidence="3" type="ORF">H920_18307</name>
</gene>
<evidence type="ECO:0000313" key="3">
    <source>
        <dbReference type="EMBL" id="KFO20325.1"/>
    </source>
</evidence>
<dbReference type="EMBL" id="KN124807">
    <property type="protein sequence ID" value="KFO20325.1"/>
    <property type="molecule type" value="Genomic_DNA"/>
</dbReference>
<keyword evidence="2" id="KW-0143">Chaperone</keyword>
<dbReference type="InterPro" id="IPR020568">
    <property type="entry name" value="Ribosomal_Su5_D2-typ_SF"/>
</dbReference>
<dbReference type="Proteomes" id="UP000028990">
    <property type="component" value="Unassembled WGS sequence"/>
</dbReference>
<reference evidence="3 4" key="1">
    <citation type="submission" date="2013-11" db="EMBL/GenBank/DDBJ databases">
        <title>The Damaraland mole rat (Fukomys damarensis) genome and evolution of African mole rats.</title>
        <authorList>
            <person name="Gladyshev V.N."/>
            <person name="Fang X."/>
        </authorList>
    </citation>
    <scope>NUCLEOTIDE SEQUENCE [LARGE SCALE GENOMIC DNA]</scope>
    <source>
        <tissue evidence="3">Liver</tissue>
    </source>
</reference>
<accession>A0A091CSA6</accession>
<dbReference type="InterPro" id="IPR037196">
    <property type="entry name" value="HSP90_C"/>
</dbReference>
<evidence type="ECO:0000256" key="2">
    <source>
        <dbReference type="ARBA" id="ARBA00023186"/>
    </source>
</evidence>
<protein>
    <submittedName>
        <fullName evidence="3">Heat shock protein HSP 90-alpha</fullName>
    </submittedName>
</protein>
<keyword evidence="4" id="KW-1185">Reference proteome</keyword>
<dbReference type="SUPFAM" id="SSF54211">
    <property type="entry name" value="Ribosomal protein S5 domain 2-like"/>
    <property type="match status" value="1"/>
</dbReference>
<dbReference type="GO" id="GO:0051082">
    <property type="term" value="F:unfolded protein binding"/>
    <property type="evidence" value="ECO:0007669"/>
    <property type="project" value="InterPro"/>
</dbReference>
<keyword evidence="3" id="KW-0346">Stress response</keyword>
<organism evidence="3 4">
    <name type="scientific">Fukomys damarensis</name>
    <name type="common">Damaraland mole rat</name>
    <name type="synonym">Cryptomys damarensis</name>
    <dbReference type="NCBI Taxonomy" id="885580"/>
    <lineage>
        <taxon>Eukaryota</taxon>
        <taxon>Metazoa</taxon>
        <taxon>Chordata</taxon>
        <taxon>Craniata</taxon>
        <taxon>Vertebrata</taxon>
        <taxon>Euteleostomi</taxon>
        <taxon>Mammalia</taxon>
        <taxon>Eutheria</taxon>
        <taxon>Euarchontoglires</taxon>
        <taxon>Glires</taxon>
        <taxon>Rodentia</taxon>
        <taxon>Hystricomorpha</taxon>
        <taxon>Bathyergidae</taxon>
        <taxon>Fukomys</taxon>
    </lineage>
</organism>
<dbReference type="AlphaFoldDB" id="A0A091CSA6"/>
<evidence type="ECO:0000256" key="1">
    <source>
        <dbReference type="ARBA" id="ARBA00008239"/>
    </source>
</evidence>
<dbReference type="Pfam" id="PF00183">
    <property type="entry name" value="HSP90"/>
    <property type="match status" value="1"/>
</dbReference>
<comment type="similarity">
    <text evidence="1">Belongs to the heat shock protein 90 family.</text>
</comment>
<dbReference type="Gene3D" id="1.20.120.790">
    <property type="entry name" value="Heat shock protein 90, C-terminal domain"/>
    <property type="match status" value="1"/>
</dbReference>